<protein>
    <submittedName>
        <fullName evidence="1">Uncharacterized protein</fullName>
    </submittedName>
</protein>
<dbReference type="RefSeq" id="WP_208635613.1">
    <property type="nucleotide sequence ID" value="NZ_FCOE02000003.1"/>
</dbReference>
<name>A0A157ZUR8_9BURK</name>
<dbReference type="SUPFAM" id="SSF52540">
    <property type="entry name" value="P-loop containing nucleoside triphosphate hydrolases"/>
    <property type="match status" value="1"/>
</dbReference>
<organism evidence="1 2">
    <name type="scientific">Caballeronia pedi</name>
    <dbReference type="NCBI Taxonomy" id="1777141"/>
    <lineage>
        <taxon>Bacteria</taxon>
        <taxon>Pseudomonadati</taxon>
        <taxon>Pseudomonadota</taxon>
        <taxon>Betaproteobacteria</taxon>
        <taxon>Burkholderiales</taxon>
        <taxon>Burkholderiaceae</taxon>
        <taxon>Caballeronia</taxon>
    </lineage>
</organism>
<evidence type="ECO:0000313" key="2">
    <source>
        <dbReference type="Proteomes" id="UP000054911"/>
    </source>
</evidence>
<dbReference type="Gene3D" id="3.40.50.300">
    <property type="entry name" value="P-loop containing nucleotide triphosphate hydrolases"/>
    <property type="match status" value="1"/>
</dbReference>
<dbReference type="PANTHER" id="PTHR37816:SF2">
    <property type="entry name" value="DNA TOPOLOGY MODULATION PROTEIN FLAR-RELATED PROTEIN"/>
    <property type="match status" value="1"/>
</dbReference>
<evidence type="ECO:0000313" key="1">
    <source>
        <dbReference type="EMBL" id="SAK49216.1"/>
    </source>
</evidence>
<reference evidence="1" key="1">
    <citation type="submission" date="2016-01" db="EMBL/GenBank/DDBJ databases">
        <authorList>
            <person name="Peeters C."/>
        </authorList>
    </citation>
    <scope>NUCLEOTIDE SEQUENCE [LARGE SCALE GENOMIC DNA]</scope>
    <source>
        <strain evidence="1">LMG 29323</strain>
    </source>
</reference>
<dbReference type="Proteomes" id="UP000054911">
    <property type="component" value="Unassembled WGS sequence"/>
</dbReference>
<dbReference type="InterPro" id="IPR052922">
    <property type="entry name" value="Cytidylate_Kinase-2"/>
</dbReference>
<dbReference type="EMBL" id="FCOE02000003">
    <property type="protein sequence ID" value="SAK49216.1"/>
    <property type="molecule type" value="Genomic_DNA"/>
</dbReference>
<dbReference type="PANTHER" id="PTHR37816">
    <property type="entry name" value="YALI0E33011P"/>
    <property type="match status" value="1"/>
</dbReference>
<accession>A0A157ZUR8</accession>
<sequence length="193" mass="21426">MGEIPYQYINIVGASGSGTTTLGRALAARLGSAFFDADDFYWMPTVPPFSMKRSAAERASMLKKSMTSAFEAVVSGSLCSWGRDIEDSFDLVIFLALPTMLRLERIERRDIALYGRCEPKFLDWAARYDEGDITCRSLALHDAWLSDRKCRVIRLERDETVEERVERAIALANSVSSAANDAPTPAGSRGRES</sequence>
<comment type="caution">
    <text evidence="1">The sequence shown here is derived from an EMBL/GenBank/DDBJ whole genome shotgun (WGS) entry which is preliminary data.</text>
</comment>
<dbReference type="AlphaFoldDB" id="A0A157ZUR8"/>
<gene>
    <name evidence="1" type="ORF">AWB80_01318</name>
</gene>
<dbReference type="STRING" id="1777141.AWB80_01318"/>
<proteinExistence type="predicted"/>
<keyword evidence="2" id="KW-1185">Reference proteome</keyword>
<dbReference type="InterPro" id="IPR027417">
    <property type="entry name" value="P-loop_NTPase"/>
</dbReference>